<gene>
    <name evidence="1" type="ORF">EHP00_58</name>
</gene>
<accession>A0A1W0E5T4</accession>
<evidence type="ECO:0000313" key="1">
    <source>
        <dbReference type="EMBL" id="OQS54552.1"/>
    </source>
</evidence>
<reference evidence="1 2" key="1">
    <citation type="journal article" date="2017" name="Environ. Microbiol.">
        <title>Decay of the glycolytic pathway and adaptation to intranuclear parasitism within Enterocytozoonidae microsporidia.</title>
        <authorList>
            <person name="Wiredu Boakye D."/>
            <person name="Jaroenlak P."/>
            <person name="Prachumwat A."/>
            <person name="Williams T.A."/>
            <person name="Bateman K.S."/>
            <person name="Itsathitphaisarn O."/>
            <person name="Sritunyalucksana K."/>
            <person name="Paszkiewicz K.H."/>
            <person name="Moore K.A."/>
            <person name="Stentiford G.D."/>
            <person name="Williams B.A."/>
        </authorList>
    </citation>
    <scope>NUCLEOTIDE SEQUENCE [LARGE SCALE GENOMIC DNA]</scope>
    <source>
        <strain evidence="1 2">TH1</strain>
    </source>
</reference>
<comment type="caution">
    <text evidence="1">The sequence shown here is derived from an EMBL/GenBank/DDBJ whole genome shotgun (WGS) entry which is preliminary data.</text>
</comment>
<dbReference type="AlphaFoldDB" id="A0A1W0E5T4"/>
<evidence type="ECO:0000313" key="2">
    <source>
        <dbReference type="Proteomes" id="UP000192758"/>
    </source>
</evidence>
<organism evidence="1 2">
    <name type="scientific">Ecytonucleospora hepatopenaei</name>
    <dbReference type="NCBI Taxonomy" id="646526"/>
    <lineage>
        <taxon>Eukaryota</taxon>
        <taxon>Fungi</taxon>
        <taxon>Fungi incertae sedis</taxon>
        <taxon>Microsporidia</taxon>
        <taxon>Enterocytozoonidae</taxon>
        <taxon>Ecytonucleospora</taxon>
    </lineage>
</organism>
<sequence>MHNILKENIGFYMKNTIFIQKLNPDKMKQDKIYNSPSTRNANTPIKKILLKSNNKLSIFLKQLNFNANTNDKQHKIKEKNTDFEDICKGIENIKF</sequence>
<dbReference type="EMBL" id="MNPJ01000019">
    <property type="protein sequence ID" value="OQS54552.1"/>
    <property type="molecule type" value="Genomic_DNA"/>
</dbReference>
<dbReference type="VEuPathDB" id="MicrosporidiaDB:EHP00_58"/>
<proteinExistence type="predicted"/>
<protein>
    <submittedName>
        <fullName evidence="1">Uncharacterized protein</fullName>
    </submittedName>
</protein>
<keyword evidence="2" id="KW-1185">Reference proteome</keyword>
<name>A0A1W0E5T4_9MICR</name>
<dbReference type="Proteomes" id="UP000192758">
    <property type="component" value="Unassembled WGS sequence"/>
</dbReference>